<feature type="compositionally biased region" description="Basic and acidic residues" evidence="1">
    <location>
        <begin position="113"/>
        <end position="126"/>
    </location>
</feature>
<gene>
    <name evidence="3" type="ORF">DL762_001727</name>
</gene>
<organism evidence="3 4">
    <name type="scientific">Monosporascus cannonballus</name>
    <dbReference type="NCBI Taxonomy" id="155416"/>
    <lineage>
        <taxon>Eukaryota</taxon>
        <taxon>Fungi</taxon>
        <taxon>Dikarya</taxon>
        <taxon>Ascomycota</taxon>
        <taxon>Pezizomycotina</taxon>
        <taxon>Sordariomycetes</taxon>
        <taxon>Xylariomycetidae</taxon>
        <taxon>Xylariales</taxon>
        <taxon>Xylariales incertae sedis</taxon>
        <taxon>Monosporascus</taxon>
    </lineage>
</organism>
<accession>A0ABY0HFI3</accession>
<feature type="domain" description="Heterokaryon incompatibility" evidence="2">
    <location>
        <begin position="262"/>
        <end position="402"/>
    </location>
</feature>
<feature type="region of interest" description="Disordered" evidence="1">
    <location>
        <begin position="82"/>
        <end position="101"/>
    </location>
</feature>
<evidence type="ECO:0000313" key="3">
    <source>
        <dbReference type="EMBL" id="RYO92278.1"/>
    </source>
</evidence>
<dbReference type="PANTHER" id="PTHR24148">
    <property type="entry name" value="ANKYRIN REPEAT DOMAIN-CONTAINING PROTEIN 39 HOMOLOG-RELATED"/>
    <property type="match status" value="1"/>
</dbReference>
<feature type="compositionally biased region" description="Polar residues" evidence="1">
    <location>
        <begin position="1"/>
        <end position="25"/>
    </location>
</feature>
<dbReference type="EMBL" id="QJNS01000029">
    <property type="protein sequence ID" value="RYO92278.1"/>
    <property type="molecule type" value="Genomic_DNA"/>
</dbReference>
<evidence type="ECO:0000313" key="4">
    <source>
        <dbReference type="Proteomes" id="UP000294003"/>
    </source>
</evidence>
<dbReference type="PANTHER" id="PTHR24148:SF73">
    <property type="entry name" value="HET DOMAIN PROTEIN (AFU_ORTHOLOGUE AFUA_8G01020)"/>
    <property type="match status" value="1"/>
</dbReference>
<dbReference type="Proteomes" id="UP000294003">
    <property type="component" value="Unassembled WGS sequence"/>
</dbReference>
<keyword evidence="4" id="KW-1185">Reference proteome</keyword>
<feature type="region of interest" description="Disordered" evidence="1">
    <location>
        <begin position="140"/>
        <end position="214"/>
    </location>
</feature>
<dbReference type="Pfam" id="PF06985">
    <property type="entry name" value="HET"/>
    <property type="match status" value="1"/>
</dbReference>
<dbReference type="InterPro" id="IPR052895">
    <property type="entry name" value="HetReg/Transcr_Mod"/>
</dbReference>
<feature type="compositionally biased region" description="Polar residues" evidence="1">
    <location>
        <begin position="186"/>
        <end position="214"/>
    </location>
</feature>
<name>A0ABY0HFI3_9PEZI</name>
<dbReference type="InterPro" id="IPR010730">
    <property type="entry name" value="HET"/>
</dbReference>
<evidence type="ECO:0000256" key="1">
    <source>
        <dbReference type="SAM" id="MobiDB-lite"/>
    </source>
</evidence>
<sequence length="424" mass="47336">MKTTVSPGSLTTETGNTATMANITPDSKRGPSPSWNVDPEDLTACVERPSKRPRTLSNLQHPYVEDEGDRCPFPEDNYIHWDERSFTKPNSISDAPPNPEYAVSQVNQQTHPAPEHSGHTIEYGDHPEDVRRDLSTVQVASKSTASYPMPDSRNPTRGRSKQPLADIKELRPPPSLRPDTEGMGARTTSTAQLSWTSHGAAGTTPSLNASSIRFTPTSHDHSTFQYRGVQGDEFRLLRLLPETVSTIKCEFVPASLENHPKYVAVSYAWGDVDDTVQIQVDGLPFMVTSSLHGALNALRRSEPVLLWADAICINQRNKDEQSHQVRMMTSIYSQAKSVAVWLGPEMDDSDLAVELLQAISKIAGDSEAMHGLIASKNWRRHFTALVRLFERDYWSRLWVVQEVLNATSVTVYCGWYKSTLENIY</sequence>
<feature type="region of interest" description="Disordered" evidence="1">
    <location>
        <begin position="1"/>
        <end position="71"/>
    </location>
</feature>
<protein>
    <recommendedName>
        <fullName evidence="2">Heterokaryon incompatibility domain-containing protein</fullName>
    </recommendedName>
</protein>
<evidence type="ECO:0000259" key="2">
    <source>
        <dbReference type="Pfam" id="PF06985"/>
    </source>
</evidence>
<reference evidence="3 4" key="1">
    <citation type="submission" date="2018-06" db="EMBL/GenBank/DDBJ databases">
        <title>Complete Genomes of Monosporascus.</title>
        <authorList>
            <person name="Robinson A.J."/>
            <person name="Natvig D.O."/>
        </authorList>
    </citation>
    <scope>NUCLEOTIDE SEQUENCE [LARGE SCALE GENOMIC DNA]</scope>
    <source>
        <strain evidence="3 4">CBS 609.92</strain>
    </source>
</reference>
<comment type="caution">
    <text evidence="3">The sequence shown here is derived from an EMBL/GenBank/DDBJ whole genome shotgun (WGS) entry which is preliminary data.</text>
</comment>
<feature type="region of interest" description="Disordered" evidence="1">
    <location>
        <begin position="106"/>
        <end position="126"/>
    </location>
</feature>
<proteinExistence type="predicted"/>